<dbReference type="AlphaFoldDB" id="A0A6C2UCG0"/>
<name>A0A6C2UCG0_PONDE</name>
<sequence length="142" mass="16107">MQKILKRFERVVVLTLLVFMMIAVFVATVEVGVILWQQLKEPPVMLLNVKEMMEVFGFILMVVIGLELLETIKAYLDKKVVHVEVVLLVAVVAVARKIIILDYYEVSPQMLYAVSALVVSLAAGFFIVRRALEPKSEKNTKE</sequence>
<keyword evidence="2" id="KW-1003">Cell membrane</keyword>
<keyword evidence="4 6" id="KW-1133">Transmembrane helix</keyword>
<evidence type="ECO:0000256" key="2">
    <source>
        <dbReference type="ARBA" id="ARBA00022475"/>
    </source>
</evidence>
<dbReference type="GO" id="GO:0005886">
    <property type="term" value="C:plasma membrane"/>
    <property type="evidence" value="ECO:0007669"/>
    <property type="project" value="UniProtKB-SubCell"/>
</dbReference>
<keyword evidence="3 6" id="KW-0812">Transmembrane</keyword>
<feature type="transmembrane region" description="Helical" evidence="6">
    <location>
        <begin position="12"/>
        <end position="35"/>
    </location>
</feature>
<organism evidence="7 8">
    <name type="scientific">Pontiella desulfatans</name>
    <dbReference type="NCBI Taxonomy" id="2750659"/>
    <lineage>
        <taxon>Bacteria</taxon>
        <taxon>Pseudomonadati</taxon>
        <taxon>Kiritimatiellota</taxon>
        <taxon>Kiritimatiellia</taxon>
        <taxon>Kiritimatiellales</taxon>
        <taxon>Pontiellaceae</taxon>
        <taxon>Pontiella</taxon>
    </lineage>
</organism>
<evidence type="ECO:0000256" key="1">
    <source>
        <dbReference type="ARBA" id="ARBA00004651"/>
    </source>
</evidence>
<evidence type="ECO:0000313" key="8">
    <source>
        <dbReference type="Proteomes" id="UP000366872"/>
    </source>
</evidence>
<evidence type="ECO:0000313" key="7">
    <source>
        <dbReference type="EMBL" id="VGO17882.1"/>
    </source>
</evidence>
<evidence type="ECO:0000256" key="3">
    <source>
        <dbReference type="ARBA" id="ARBA00022692"/>
    </source>
</evidence>
<dbReference type="Proteomes" id="UP000366872">
    <property type="component" value="Unassembled WGS sequence"/>
</dbReference>
<reference evidence="7 8" key="1">
    <citation type="submission" date="2019-04" db="EMBL/GenBank/DDBJ databases">
        <authorList>
            <person name="Van Vliet M D."/>
        </authorList>
    </citation>
    <scope>NUCLEOTIDE SEQUENCE [LARGE SCALE GENOMIC DNA]</scope>
    <source>
        <strain evidence="7 8">F1</strain>
    </source>
</reference>
<dbReference type="Pfam" id="PF06146">
    <property type="entry name" value="PsiE"/>
    <property type="match status" value="1"/>
</dbReference>
<comment type="subcellular location">
    <subcellularLocation>
        <location evidence="1">Cell membrane</location>
        <topology evidence="1">Multi-pass membrane protein</topology>
    </subcellularLocation>
</comment>
<proteinExistence type="predicted"/>
<evidence type="ECO:0008006" key="9">
    <source>
        <dbReference type="Google" id="ProtNLM"/>
    </source>
</evidence>
<evidence type="ECO:0000256" key="6">
    <source>
        <dbReference type="SAM" id="Phobius"/>
    </source>
</evidence>
<dbReference type="EMBL" id="CAAHFG010000005">
    <property type="protein sequence ID" value="VGO17882.1"/>
    <property type="molecule type" value="Genomic_DNA"/>
</dbReference>
<keyword evidence="8" id="KW-1185">Reference proteome</keyword>
<dbReference type="InterPro" id="IPR020948">
    <property type="entry name" value="P_starv_induced_PsiE-like"/>
</dbReference>
<feature type="transmembrane region" description="Helical" evidence="6">
    <location>
        <begin position="110"/>
        <end position="128"/>
    </location>
</feature>
<evidence type="ECO:0000256" key="4">
    <source>
        <dbReference type="ARBA" id="ARBA00022989"/>
    </source>
</evidence>
<keyword evidence="5 6" id="KW-0472">Membrane</keyword>
<evidence type="ECO:0000256" key="5">
    <source>
        <dbReference type="ARBA" id="ARBA00023136"/>
    </source>
</evidence>
<protein>
    <recommendedName>
        <fullName evidence="9">Phosphate-starvation-inducible E-like protein</fullName>
    </recommendedName>
</protein>
<feature type="transmembrane region" description="Helical" evidence="6">
    <location>
        <begin position="55"/>
        <end position="76"/>
    </location>
</feature>
<gene>
    <name evidence="7" type="ORF">PDESU_06484</name>
</gene>
<accession>A0A6C2UCG0</accession>
<feature type="transmembrane region" description="Helical" evidence="6">
    <location>
        <begin position="83"/>
        <end position="104"/>
    </location>
</feature>
<dbReference type="RefSeq" id="WP_136083343.1">
    <property type="nucleotide sequence ID" value="NZ_CAAHFG010000005.1"/>
</dbReference>